<dbReference type="SUPFAM" id="SSF51230">
    <property type="entry name" value="Single hybrid motif"/>
    <property type="match status" value="1"/>
</dbReference>
<dbReference type="InterPro" id="IPR033753">
    <property type="entry name" value="GCV_H/Fam206"/>
</dbReference>
<dbReference type="Pfam" id="PF01597">
    <property type="entry name" value="GCV_H"/>
    <property type="match status" value="1"/>
</dbReference>
<evidence type="ECO:0000313" key="1">
    <source>
        <dbReference type="EMBL" id="SVC35920.1"/>
    </source>
</evidence>
<dbReference type="Gene3D" id="2.40.50.100">
    <property type="match status" value="1"/>
</dbReference>
<sequence>NDALETAPGNVNEDPYGDGWFFKVRMSNLDEVDDLLSPDDYADQVNL</sequence>
<gene>
    <name evidence="1" type="ORF">METZ01_LOCUS288774</name>
</gene>
<organism evidence="1">
    <name type="scientific">marine metagenome</name>
    <dbReference type="NCBI Taxonomy" id="408172"/>
    <lineage>
        <taxon>unclassified sequences</taxon>
        <taxon>metagenomes</taxon>
        <taxon>ecological metagenomes</taxon>
    </lineage>
</organism>
<accession>A0A382LH14</accession>
<dbReference type="AlphaFoldDB" id="A0A382LH14"/>
<dbReference type="InterPro" id="IPR011053">
    <property type="entry name" value="Single_hybrid_motif"/>
</dbReference>
<name>A0A382LH14_9ZZZZ</name>
<proteinExistence type="predicted"/>
<protein>
    <recommendedName>
        <fullName evidence="2">Glycine cleavage system protein H</fullName>
    </recommendedName>
</protein>
<feature type="non-terminal residue" evidence="1">
    <location>
        <position position="1"/>
    </location>
</feature>
<dbReference type="EMBL" id="UINC01086978">
    <property type="protein sequence ID" value="SVC35920.1"/>
    <property type="molecule type" value="Genomic_DNA"/>
</dbReference>
<reference evidence="1" key="1">
    <citation type="submission" date="2018-05" db="EMBL/GenBank/DDBJ databases">
        <authorList>
            <person name="Lanie J.A."/>
            <person name="Ng W.-L."/>
            <person name="Kazmierczak K.M."/>
            <person name="Andrzejewski T.M."/>
            <person name="Davidsen T.M."/>
            <person name="Wayne K.J."/>
            <person name="Tettelin H."/>
            <person name="Glass J.I."/>
            <person name="Rusch D."/>
            <person name="Podicherti R."/>
            <person name="Tsui H.-C.T."/>
            <person name="Winkler M.E."/>
        </authorList>
    </citation>
    <scope>NUCLEOTIDE SEQUENCE</scope>
</reference>
<evidence type="ECO:0008006" key="2">
    <source>
        <dbReference type="Google" id="ProtNLM"/>
    </source>
</evidence>